<dbReference type="GeneID" id="103996878"/>
<dbReference type="GO" id="GO:0055085">
    <property type="term" value="P:transmembrane transport"/>
    <property type="evidence" value="ECO:0007669"/>
    <property type="project" value="InterPro"/>
</dbReference>
<dbReference type="Pfam" id="PF00153">
    <property type="entry name" value="Mito_carr"/>
    <property type="match status" value="3"/>
</dbReference>
<evidence type="ECO:0000256" key="4">
    <source>
        <dbReference type="ARBA" id="ARBA00022528"/>
    </source>
</evidence>
<evidence type="ECO:0000256" key="12">
    <source>
        <dbReference type="RuleBase" id="RU000488"/>
    </source>
</evidence>
<feature type="transmembrane region" description="Helical" evidence="14">
    <location>
        <begin position="273"/>
        <end position="292"/>
    </location>
</feature>
<evidence type="ECO:0000256" key="10">
    <source>
        <dbReference type="ARBA" id="ARBA00023136"/>
    </source>
</evidence>
<dbReference type="PRINTS" id="PR00926">
    <property type="entry name" value="MITOCARRIER"/>
</dbReference>
<dbReference type="InterPro" id="IPR002067">
    <property type="entry name" value="MCP"/>
</dbReference>
<name>A0A804KFM1_MUSAM</name>
<dbReference type="GO" id="GO:0015748">
    <property type="term" value="P:organophosphate ester transport"/>
    <property type="evidence" value="ECO:0007669"/>
    <property type="project" value="UniProtKB-ARBA"/>
</dbReference>
<dbReference type="GO" id="GO:0009941">
    <property type="term" value="C:chloroplast envelope"/>
    <property type="evidence" value="ECO:0007669"/>
    <property type="project" value="UniProtKB-SubCell"/>
</dbReference>
<dbReference type="OrthoDB" id="270584at2759"/>
<organism evidence="15 16">
    <name type="scientific">Musa acuminata subsp. malaccensis</name>
    <name type="common">Wild banana</name>
    <name type="synonym">Musa malaccensis</name>
    <dbReference type="NCBI Taxonomy" id="214687"/>
    <lineage>
        <taxon>Eukaryota</taxon>
        <taxon>Viridiplantae</taxon>
        <taxon>Streptophyta</taxon>
        <taxon>Embryophyta</taxon>
        <taxon>Tracheophyta</taxon>
        <taxon>Spermatophyta</taxon>
        <taxon>Magnoliopsida</taxon>
        <taxon>Liliopsida</taxon>
        <taxon>Zingiberales</taxon>
        <taxon>Musaceae</taxon>
        <taxon>Musa</taxon>
    </lineage>
</organism>
<evidence type="ECO:0000256" key="13">
    <source>
        <dbReference type="SAM" id="MobiDB-lite"/>
    </source>
</evidence>
<evidence type="ECO:0000256" key="7">
    <source>
        <dbReference type="ARBA" id="ARBA00022737"/>
    </source>
</evidence>
<evidence type="ECO:0000256" key="8">
    <source>
        <dbReference type="ARBA" id="ARBA00022946"/>
    </source>
</evidence>
<reference evidence="15" key="1">
    <citation type="submission" date="2021-05" db="UniProtKB">
        <authorList>
            <consortium name="EnsemblPlants"/>
        </authorList>
    </citation>
    <scope>IDENTIFICATION</scope>
    <source>
        <strain evidence="15">subsp. malaccensis</strain>
    </source>
</reference>
<dbReference type="InterPro" id="IPR023395">
    <property type="entry name" value="MCP_dom_sf"/>
</dbReference>
<evidence type="ECO:0000256" key="9">
    <source>
        <dbReference type="ARBA" id="ARBA00022989"/>
    </source>
</evidence>
<keyword evidence="8" id="KW-0809">Transit peptide</keyword>
<keyword evidence="4" id="KW-0150">Chloroplast</keyword>
<protein>
    <submittedName>
        <fullName evidence="15">Uncharacterized protein</fullName>
    </submittedName>
</protein>
<dbReference type="GO" id="GO:0015711">
    <property type="term" value="P:organic anion transport"/>
    <property type="evidence" value="ECO:0007669"/>
    <property type="project" value="UniProtKB-ARBA"/>
</dbReference>
<feature type="region of interest" description="Disordered" evidence="13">
    <location>
        <begin position="15"/>
        <end position="62"/>
    </location>
</feature>
<keyword evidence="9 14" id="KW-1133">Transmembrane helix</keyword>
<evidence type="ECO:0000256" key="14">
    <source>
        <dbReference type="SAM" id="Phobius"/>
    </source>
</evidence>
<keyword evidence="7" id="KW-0677">Repeat</keyword>
<dbReference type="PANTHER" id="PTHR24089">
    <property type="entry name" value="SOLUTE CARRIER FAMILY 25"/>
    <property type="match status" value="1"/>
</dbReference>
<keyword evidence="3 12" id="KW-0813">Transport</keyword>
<keyword evidence="6 11" id="KW-0812">Transmembrane</keyword>
<dbReference type="PROSITE" id="PS50920">
    <property type="entry name" value="SOLCAR"/>
    <property type="match status" value="3"/>
</dbReference>
<feature type="compositionally biased region" description="Basic and acidic residues" evidence="13">
    <location>
        <begin position="45"/>
        <end position="60"/>
    </location>
</feature>
<accession>A0A804KFM1</accession>
<feature type="repeat" description="Solcar" evidence="11">
    <location>
        <begin position="179"/>
        <end position="262"/>
    </location>
</feature>
<dbReference type="GO" id="GO:0016020">
    <property type="term" value="C:membrane"/>
    <property type="evidence" value="ECO:0007669"/>
    <property type="project" value="UniProtKB-SubCell"/>
</dbReference>
<comment type="similarity">
    <text evidence="12">Belongs to the mitochondrial carrier (TC 2.A.29) family.</text>
</comment>
<keyword evidence="10 11" id="KW-0472">Membrane</keyword>
<keyword evidence="5" id="KW-0934">Plastid</keyword>
<sequence length="374" mass="40678">MRRKEAVVVWRPIPGLGDAPRRFPPPRAVFASVSNGGDGGVASGVRDREKDKEDGREREAFPSPEQLLRHPLALLALVPDGAALFTAGAIAGAAAKTLTAPLDRAKLLMQTHGLRAVERTGKKAIGFIDAITLIGKEDGIKGYWKGNLPQVIRIIPYSAVQLFSYELYKKLFSKKDGELSIVGRLAAGACAGMTSTLVTYPLDVLRLRLAVEPGCRTMSQVALNMLRDEGLASFYSGLGPSLIGIAPYIAVNFCVFDLVKKSLPEKYQKRPETSLATALVSATIATLMCYPLDTVRRQMQMKGSPYNTIFDAFPGIVERDGFFGLYRGFVPNTLKNLPNSSIRLTTFDMVKSLISSGRKELERISAGNKVKLVS</sequence>
<feature type="transmembrane region" description="Helical" evidence="14">
    <location>
        <begin position="234"/>
        <end position="253"/>
    </location>
</feature>
<evidence type="ECO:0000313" key="16">
    <source>
        <dbReference type="Proteomes" id="UP000012960"/>
    </source>
</evidence>
<feature type="repeat" description="Solcar" evidence="11">
    <location>
        <begin position="79"/>
        <end position="171"/>
    </location>
</feature>
<dbReference type="Gramene" id="Ma09_t03640.2">
    <property type="protein sequence ID" value="Ma09_p03640.2"/>
    <property type="gene ID" value="Ma09_g03640"/>
</dbReference>
<feature type="repeat" description="Solcar" evidence="11">
    <location>
        <begin position="269"/>
        <end position="353"/>
    </location>
</feature>
<evidence type="ECO:0000256" key="1">
    <source>
        <dbReference type="ARBA" id="ARBA00004119"/>
    </source>
</evidence>
<dbReference type="FunFam" id="1.50.40.10:FF:000042">
    <property type="entry name" value="Envelope ADP,ATP carrier protein"/>
    <property type="match status" value="1"/>
</dbReference>
<dbReference type="InterPro" id="IPR018108">
    <property type="entry name" value="MCP_transmembrane"/>
</dbReference>
<evidence type="ECO:0000256" key="5">
    <source>
        <dbReference type="ARBA" id="ARBA00022640"/>
    </source>
</evidence>
<evidence type="ECO:0000256" key="6">
    <source>
        <dbReference type="ARBA" id="ARBA00022692"/>
    </source>
</evidence>
<dbReference type="AlphaFoldDB" id="A0A804KFM1"/>
<dbReference type="Gene3D" id="1.50.40.10">
    <property type="entry name" value="Mitochondrial carrier domain"/>
    <property type="match status" value="1"/>
</dbReference>
<evidence type="ECO:0000256" key="2">
    <source>
        <dbReference type="ARBA" id="ARBA00004141"/>
    </source>
</evidence>
<dbReference type="Proteomes" id="UP000012960">
    <property type="component" value="Unplaced"/>
</dbReference>
<dbReference type="EnsemblPlants" id="Ma09_t03640.2">
    <property type="protein sequence ID" value="Ma09_p03640.2"/>
    <property type="gene ID" value="Ma09_g03640"/>
</dbReference>
<proteinExistence type="inferred from homology"/>
<evidence type="ECO:0000256" key="3">
    <source>
        <dbReference type="ARBA" id="ARBA00022448"/>
    </source>
</evidence>
<evidence type="ECO:0000256" key="11">
    <source>
        <dbReference type="PROSITE-ProRule" id="PRU00282"/>
    </source>
</evidence>
<keyword evidence="16" id="KW-1185">Reference proteome</keyword>
<evidence type="ECO:0000313" key="15">
    <source>
        <dbReference type="EnsemblPlants" id="Ma09_p03640.2"/>
    </source>
</evidence>
<dbReference type="SUPFAM" id="SSF103506">
    <property type="entry name" value="Mitochondrial carrier"/>
    <property type="match status" value="1"/>
</dbReference>
<comment type="subcellular location">
    <subcellularLocation>
        <location evidence="2">Membrane</location>
        <topology evidence="2">Multi-pass membrane protein</topology>
    </subcellularLocation>
    <subcellularLocation>
        <location evidence="1">Plastid</location>
        <location evidence="1">Chloroplast envelope</location>
    </subcellularLocation>
</comment>